<comment type="similarity">
    <text evidence="5 22">Belongs to the folylpolyglutamate synthase family.</text>
</comment>
<evidence type="ECO:0000256" key="2">
    <source>
        <dbReference type="ARBA" id="ARBA00002714"/>
    </source>
</evidence>
<dbReference type="GO" id="GO:0008841">
    <property type="term" value="F:dihydrofolate synthase activity"/>
    <property type="evidence" value="ECO:0007669"/>
    <property type="project" value="UniProtKB-EC"/>
</dbReference>
<evidence type="ECO:0000313" key="26">
    <source>
        <dbReference type="Proteomes" id="UP000319449"/>
    </source>
</evidence>
<evidence type="ECO:0000256" key="12">
    <source>
        <dbReference type="ARBA" id="ARBA00022840"/>
    </source>
</evidence>
<comment type="catalytic activity">
    <reaction evidence="21">
        <text>7,8-dihydropteroate + L-glutamate + ATP = 7,8-dihydrofolate + ADP + phosphate + H(+)</text>
        <dbReference type="Rhea" id="RHEA:23584"/>
        <dbReference type="ChEBI" id="CHEBI:15378"/>
        <dbReference type="ChEBI" id="CHEBI:17839"/>
        <dbReference type="ChEBI" id="CHEBI:29985"/>
        <dbReference type="ChEBI" id="CHEBI:30616"/>
        <dbReference type="ChEBI" id="CHEBI:43474"/>
        <dbReference type="ChEBI" id="CHEBI:57451"/>
        <dbReference type="ChEBI" id="CHEBI:456216"/>
        <dbReference type="EC" id="6.3.2.12"/>
    </reaction>
</comment>
<evidence type="ECO:0000256" key="9">
    <source>
        <dbReference type="ARBA" id="ARBA00022598"/>
    </source>
</evidence>
<dbReference type="InterPro" id="IPR013221">
    <property type="entry name" value="Mur_ligase_cen"/>
</dbReference>
<evidence type="ECO:0000256" key="16">
    <source>
        <dbReference type="ARBA" id="ARBA00030592"/>
    </source>
</evidence>
<evidence type="ECO:0000256" key="14">
    <source>
        <dbReference type="ARBA" id="ARBA00022909"/>
    </source>
</evidence>
<dbReference type="GO" id="GO:0005524">
    <property type="term" value="F:ATP binding"/>
    <property type="evidence" value="ECO:0007669"/>
    <property type="project" value="UniProtKB-KW"/>
</dbReference>
<reference evidence="25 26" key="1">
    <citation type="submission" date="2019-07" db="EMBL/GenBank/DDBJ databases">
        <title>Genomic Encyclopedia of Archaeal and Bacterial Type Strains, Phase II (KMG-II): from individual species to whole genera.</title>
        <authorList>
            <person name="Goeker M."/>
        </authorList>
    </citation>
    <scope>NUCLEOTIDE SEQUENCE [LARGE SCALE GENOMIC DNA]</scope>
    <source>
        <strain evidence="25 26">ATCC BAA-1139</strain>
    </source>
</reference>
<dbReference type="GO" id="GO:0046872">
    <property type="term" value="F:metal ion binding"/>
    <property type="evidence" value="ECO:0007669"/>
    <property type="project" value="UniProtKB-KW"/>
</dbReference>
<dbReference type="GO" id="GO:0004326">
    <property type="term" value="F:tetrahydrofolylpolyglutamate synthase activity"/>
    <property type="evidence" value="ECO:0007669"/>
    <property type="project" value="UniProtKB-EC"/>
</dbReference>
<dbReference type="SUPFAM" id="SSF53244">
    <property type="entry name" value="MurD-like peptide ligases, peptide-binding domain"/>
    <property type="match status" value="1"/>
</dbReference>
<dbReference type="InterPro" id="IPR001645">
    <property type="entry name" value="Folylpolyglutamate_synth"/>
</dbReference>
<dbReference type="Pfam" id="PF02875">
    <property type="entry name" value="Mur_ligase_C"/>
    <property type="match status" value="1"/>
</dbReference>
<comment type="pathway">
    <text evidence="4">Cofactor biosynthesis; tetrahydrofolylpolyglutamate biosynthesis.</text>
</comment>
<dbReference type="RefSeq" id="WP_145018143.1">
    <property type="nucleotide sequence ID" value="NZ_VLLN01000003.1"/>
</dbReference>
<evidence type="ECO:0000256" key="6">
    <source>
        <dbReference type="ARBA" id="ARBA00013023"/>
    </source>
</evidence>
<evidence type="ECO:0000256" key="13">
    <source>
        <dbReference type="ARBA" id="ARBA00022842"/>
    </source>
</evidence>
<evidence type="ECO:0000256" key="8">
    <source>
        <dbReference type="ARBA" id="ARBA00019357"/>
    </source>
</evidence>
<feature type="domain" description="Mur ligase C-terminal" evidence="23">
    <location>
        <begin position="285"/>
        <end position="403"/>
    </location>
</feature>
<evidence type="ECO:0000256" key="17">
    <source>
        <dbReference type="ARBA" id="ARBA00032510"/>
    </source>
</evidence>
<evidence type="ECO:0000256" key="4">
    <source>
        <dbReference type="ARBA" id="ARBA00005150"/>
    </source>
</evidence>
<feature type="domain" description="Mur ligase central" evidence="24">
    <location>
        <begin position="44"/>
        <end position="202"/>
    </location>
</feature>
<comment type="cofactor">
    <cofactor evidence="1">
        <name>Mg(2+)</name>
        <dbReference type="ChEBI" id="CHEBI:18420"/>
    </cofactor>
</comment>
<evidence type="ECO:0000256" key="1">
    <source>
        <dbReference type="ARBA" id="ARBA00001946"/>
    </source>
</evidence>
<dbReference type="EC" id="6.3.2.12" evidence="6"/>
<dbReference type="EC" id="6.3.2.17" evidence="7"/>
<dbReference type="Pfam" id="PF08245">
    <property type="entry name" value="Mur_ligase_M"/>
    <property type="match status" value="1"/>
</dbReference>
<proteinExistence type="inferred from homology"/>
<accession>A0A562WRF9</accession>
<evidence type="ECO:0000256" key="22">
    <source>
        <dbReference type="PIRNR" id="PIRNR001563"/>
    </source>
</evidence>
<keyword evidence="10" id="KW-0479">Metal-binding</keyword>
<dbReference type="PANTHER" id="PTHR11136:SF0">
    <property type="entry name" value="DIHYDROFOLATE SYNTHETASE-RELATED"/>
    <property type="match status" value="1"/>
</dbReference>
<evidence type="ECO:0000256" key="21">
    <source>
        <dbReference type="ARBA" id="ARBA00049161"/>
    </source>
</evidence>
<dbReference type="GO" id="GO:0046656">
    <property type="term" value="P:folic acid biosynthetic process"/>
    <property type="evidence" value="ECO:0007669"/>
    <property type="project" value="UniProtKB-KW"/>
</dbReference>
<dbReference type="InterPro" id="IPR004101">
    <property type="entry name" value="Mur_ligase_C"/>
</dbReference>
<name>A0A562WRF9_9BACT</name>
<evidence type="ECO:0000256" key="3">
    <source>
        <dbReference type="ARBA" id="ARBA00004799"/>
    </source>
</evidence>
<comment type="catalytic activity">
    <reaction evidence="18">
        <text>(6S)-5,6,7,8-tetrahydrofolyl-(gamma-L-Glu)(n) + L-glutamate + ATP = (6S)-5,6,7,8-tetrahydrofolyl-(gamma-L-Glu)(n+1) + ADP + phosphate + H(+)</text>
        <dbReference type="Rhea" id="RHEA:10580"/>
        <dbReference type="Rhea" id="RHEA-COMP:14738"/>
        <dbReference type="Rhea" id="RHEA-COMP:14740"/>
        <dbReference type="ChEBI" id="CHEBI:15378"/>
        <dbReference type="ChEBI" id="CHEBI:29985"/>
        <dbReference type="ChEBI" id="CHEBI:30616"/>
        <dbReference type="ChEBI" id="CHEBI:43474"/>
        <dbReference type="ChEBI" id="CHEBI:141005"/>
        <dbReference type="ChEBI" id="CHEBI:456216"/>
        <dbReference type="EC" id="6.3.2.17"/>
    </reaction>
</comment>
<keyword evidence="13" id="KW-0460">Magnesium</keyword>
<comment type="pathway">
    <text evidence="3">Cofactor biosynthesis; tetrahydrofolate biosynthesis; 7,8-dihydrofolate from 2-amino-4-hydroxy-6-hydroxymethyl-7,8-dihydropteridine diphosphate and 4-aminobenzoate: step 2/2.</text>
</comment>
<dbReference type="GO" id="GO:0005737">
    <property type="term" value="C:cytoplasm"/>
    <property type="evidence" value="ECO:0007669"/>
    <property type="project" value="TreeGrafter"/>
</dbReference>
<comment type="caution">
    <text evidence="25">The sequence shown here is derived from an EMBL/GenBank/DDBJ whole genome shotgun (WGS) entry which is preliminary data.</text>
</comment>
<dbReference type="EMBL" id="VLLN01000003">
    <property type="protein sequence ID" value="TWJ32701.1"/>
    <property type="molecule type" value="Genomic_DNA"/>
</dbReference>
<dbReference type="Gene3D" id="3.40.1190.10">
    <property type="entry name" value="Mur-like, catalytic domain"/>
    <property type="match status" value="1"/>
</dbReference>
<evidence type="ECO:0000256" key="19">
    <source>
        <dbReference type="ARBA" id="ARBA00047808"/>
    </source>
</evidence>
<dbReference type="UniPathway" id="UPA00077">
    <property type="reaction ID" value="UER00157"/>
</dbReference>
<comment type="function">
    <text evidence="2">Functions in two distinct reactions of the de novo folate biosynthetic pathway. Catalyzes the addition of a glutamate residue to dihydropteroate (7,8-dihydropteroate or H2Pte) to form dihydrofolate (7,8-dihydrofolate monoglutamate or H2Pte-Glu). Also catalyzes successive additions of L-glutamate to tetrahydrofolate or 10-formyltetrahydrofolate or 5,10-methylenetetrahydrofolate, leading to folylpolyglutamate derivatives.</text>
</comment>
<protein>
    <recommendedName>
        <fullName evidence="8">Dihydrofolate synthase/folylpolyglutamate synthase</fullName>
        <ecNumber evidence="6">6.3.2.12</ecNumber>
        <ecNumber evidence="7">6.3.2.17</ecNumber>
    </recommendedName>
    <alternativeName>
        <fullName evidence="17">Folylpoly-gamma-glutamate synthetase-dihydrofolate synthetase</fullName>
    </alternativeName>
    <alternativeName>
        <fullName evidence="15">Folylpolyglutamate synthetase</fullName>
    </alternativeName>
    <alternativeName>
        <fullName evidence="16">Tetrahydrofolylpolyglutamate synthase</fullName>
    </alternativeName>
</protein>
<evidence type="ECO:0000256" key="11">
    <source>
        <dbReference type="ARBA" id="ARBA00022741"/>
    </source>
</evidence>
<evidence type="ECO:0000313" key="25">
    <source>
        <dbReference type="EMBL" id="TWJ32701.1"/>
    </source>
</evidence>
<dbReference type="PANTHER" id="PTHR11136">
    <property type="entry name" value="FOLYLPOLYGLUTAMATE SYNTHASE-RELATED"/>
    <property type="match status" value="1"/>
</dbReference>
<evidence type="ECO:0000256" key="18">
    <source>
        <dbReference type="ARBA" id="ARBA00047493"/>
    </source>
</evidence>
<dbReference type="InterPro" id="IPR036565">
    <property type="entry name" value="Mur-like_cat_sf"/>
</dbReference>
<evidence type="ECO:0000256" key="10">
    <source>
        <dbReference type="ARBA" id="ARBA00022723"/>
    </source>
</evidence>
<dbReference type="Proteomes" id="UP000319449">
    <property type="component" value="Unassembled WGS sequence"/>
</dbReference>
<sequence length="424" mass="44642">MTYRETLTYLYSLGRFGMKPGLERITAILAALGRPQERISIVQVAGTNGKGSTAAFLAAIGTAAGLRTGLFSSPHLTSFTERFRVDSKEIEPERVVKLAAHVMAVAPPEATFFEIVTAMAFQYFAEERVDLAIMETGMGGRWDATNAACGILSIITSIGLDHCQYLGDTVAAIAGEKAGIIKPGRPVVTARQEPEAWQVIEERCRELTSPLYCSGDRFTAAWEAEGLAYRGLGVTLTGLCPGIGGRYQAENAGCALAAAELLLKSGFPITGEAMRGGIADARWPGRMELFPGRPPILLDGAHNPAGATALAESLADFRRQRLIMVLGVMCDKELSGILSPLLPLVDLVLAITPNLERAMPAAELANACTARGAAATAAGSVAEGLAQARAAAGPADLILVCGSLFTVGEARSLLTNSAYEPFRG</sequence>
<dbReference type="PIRSF" id="PIRSF001563">
    <property type="entry name" value="Folylpolyglu_synth"/>
    <property type="match status" value="1"/>
</dbReference>
<dbReference type="SUPFAM" id="SSF53623">
    <property type="entry name" value="MurD-like peptide ligases, catalytic domain"/>
    <property type="match status" value="1"/>
</dbReference>
<evidence type="ECO:0000256" key="20">
    <source>
        <dbReference type="ARBA" id="ARBA00049035"/>
    </source>
</evidence>
<dbReference type="InterPro" id="IPR036615">
    <property type="entry name" value="Mur_ligase_C_dom_sf"/>
</dbReference>
<gene>
    <name evidence="25" type="ORF">JN12_00676</name>
</gene>
<comment type="catalytic activity">
    <reaction evidence="20">
        <text>(6R)-5,10-methylenetetrahydrofolyl-(gamma-L-Glu)(n) + L-glutamate + ATP = (6R)-5,10-methylenetetrahydrofolyl-(gamma-L-Glu)(n+1) + ADP + phosphate + H(+)</text>
        <dbReference type="Rhea" id="RHEA:51912"/>
        <dbReference type="Rhea" id="RHEA-COMP:13257"/>
        <dbReference type="Rhea" id="RHEA-COMP:13258"/>
        <dbReference type="ChEBI" id="CHEBI:15378"/>
        <dbReference type="ChEBI" id="CHEBI:29985"/>
        <dbReference type="ChEBI" id="CHEBI:30616"/>
        <dbReference type="ChEBI" id="CHEBI:43474"/>
        <dbReference type="ChEBI" id="CHEBI:136572"/>
        <dbReference type="ChEBI" id="CHEBI:456216"/>
        <dbReference type="EC" id="6.3.2.17"/>
    </reaction>
</comment>
<dbReference type="OrthoDB" id="9809356at2"/>
<comment type="catalytic activity">
    <reaction evidence="19">
        <text>10-formyltetrahydrofolyl-(gamma-L-Glu)(n) + L-glutamate + ATP = 10-formyltetrahydrofolyl-(gamma-L-Glu)(n+1) + ADP + phosphate + H(+)</text>
        <dbReference type="Rhea" id="RHEA:51904"/>
        <dbReference type="Rhea" id="RHEA-COMP:13088"/>
        <dbReference type="Rhea" id="RHEA-COMP:14300"/>
        <dbReference type="ChEBI" id="CHEBI:15378"/>
        <dbReference type="ChEBI" id="CHEBI:29985"/>
        <dbReference type="ChEBI" id="CHEBI:30616"/>
        <dbReference type="ChEBI" id="CHEBI:43474"/>
        <dbReference type="ChEBI" id="CHEBI:134413"/>
        <dbReference type="ChEBI" id="CHEBI:456216"/>
        <dbReference type="EC" id="6.3.2.17"/>
    </reaction>
</comment>
<evidence type="ECO:0000256" key="5">
    <source>
        <dbReference type="ARBA" id="ARBA00008276"/>
    </source>
</evidence>
<evidence type="ECO:0000259" key="23">
    <source>
        <dbReference type="Pfam" id="PF02875"/>
    </source>
</evidence>
<dbReference type="Gene3D" id="3.90.190.20">
    <property type="entry name" value="Mur ligase, C-terminal domain"/>
    <property type="match status" value="1"/>
</dbReference>
<dbReference type="NCBIfam" id="TIGR01499">
    <property type="entry name" value="folC"/>
    <property type="match status" value="1"/>
</dbReference>
<organism evidence="25 26">
    <name type="scientific">Geobacter argillaceus</name>
    <dbReference type="NCBI Taxonomy" id="345631"/>
    <lineage>
        <taxon>Bacteria</taxon>
        <taxon>Pseudomonadati</taxon>
        <taxon>Thermodesulfobacteriota</taxon>
        <taxon>Desulfuromonadia</taxon>
        <taxon>Geobacterales</taxon>
        <taxon>Geobacteraceae</taxon>
        <taxon>Geobacter</taxon>
    </lineage>
</organism>
<dbReference type="FunFam" id="3.40.1190.10:FF:000011">
    <property type="entry name" value="Folylpolyglutamate synthase/dihydrofolate synthase"/>
    <property type="match status" value="1"/>
</dbReference>
<keyword evidence="26" id="KW-1185">Reference proteome</keyword>
<dbReference type="AlphaFoldDB" id="A0A562WRF9"/>
<evidence type="ECO:0000256" key="7">
    <source>
        <dbReference type="ARBA" id="ARBA00013025"/>
    </source>
</evidence>
<keyword evidence="9 22" id="KW-0436">Ligase</keyword>
<keyword evidence="11 22" id="KW-0547">Nucleotide-binding</keyword>
<evidence type="ECO:0000256" key="15">
    <source>
        <dbReference type="ARBA" id="ARBA00030048"/>
    </source>
</evidence>
<keyword evidence="12 22" id="KW-0067">ATP-binding</keyword>
<dbReference type="GO" id="GO:0046654">
    <property type="term" value="P:tetrahydrofolate biosynthetic process"/>
    <property type="evidence" value="ECO:0007669"/>
    <property type="project" value="UniProtKB-UniPathway"/>
</dbReference>
<keyword evidence="14" id="KW-0289">Folate biosynthesis</keyword>
<evidence type="ECO:0000259" key="24">
    <source>
        <dbReference type="Pfam" id="PF08245"/>
    </source>
</evidence>